<sequence>MRMQPAFQTSVLNAISWDNLPLLTMELTAKRNAMNAVHHSLLAEANYFKFTLVGCYNLPNINHGFTVYTAASKTTMFNETKMSIIKFDEGYRDPKHFTDTSFYPKWESLRLDDSINSQNPVKLDYGLNSIQNDNGIFLEKYLTESSKCTFFFHFYRLLSKGCIILKKDPEAAEQFFLALLFFHPFWLVGLIAANAFFLKREYFEIADKIMEWVKRTKAEGSSELLNIARAWEHELGDWWESTPLLPGTSLYYDAADLLLRIRAINLAEVCIAQAFTKYGGCPVYYHLLALCCRLRGDIDNALCHIQEGIKKFGEKSFLRALEAECYHVQKNNSASVASFEKVGANCGSYCTLLSILSGGSERSRLLLAELLRRQPSAYSWLAFADEWLALAKEERKKTRSLDYESSAVKYAIACATEALKIDKKAGRAWALLAKLVTPTARKVYCARMAVAVKTPIFLNPYFEDM</sequence>
<keyword evidence="1" id="KW-1133">Transmembrane helix</keyword>
<dbReference type="EMBL" id="OW152821">
    <property type="protein sequence ID" value="CAH2076692.1"/>
    <property type="molecule type" value="Genomic_DNA"/>
</dbReference>
<dbReference type="SUPFAM" id="SSF48452">
    <property type="entry name" value="TPR-like"/>
    <property type="match status" value="1"/>
</dbReference>
<reference evidence="2" key="1">
    <citation type="submission" date="2022-03" db="EMBL/GenBank/DDBJ databases">
        <authorList>
            <person name="Martin H S."/>
        </authorList>
    </citation>
    <scope>NUCLEOTIDE SEQUENCE</scope>
</reference>
<accession>A0ABN8J991</accession>
<feature type="non-terminal residue" evidence="2">
    <location>
        <position position="465"/>
    </location>
</feature>
<evidence type="ECO:0000313" key="3">
    <source>
        <dbReference type="Proteomes" id="UP000837857"/>
    </source>
</evidence>
<keyword evidence="3" id="KW-1185">Reference proteome</keyword>
<proteinExistence type="predicted"/>
<evidence type="ECO:0000313" key="2">
    <source>
        <dbReference type="EMBL" id="CAH2076692.1"/>
    </source>
</evidence>
<evidence type="ECO:0000256" key="1">
    <source>
        <dbReference type="SAM" id="Phobius"/>
    </source>
</evidence>
<organism evidence="2 3">
    <name type="scientific">Iphiclides podalirius</name>
    <name type="common">scarce swallowtail</name>
    <dbReference type="NCBI Taxonomy" id="110791"/>
    <lineage>
        <taxon>Eukaryota</taxon>
        <taxon>Metazoa</taxon>
        <taxon>Ecdysozoa</taxon>
        <taxon>Arthropoda</taxon>
        <taxon>Hexapoda</taxon>
        <taxon>Insecta</taxon>
        <taxon>Pterygota</taxon>
        <taxon>Neoptera</taxon>
        <taxon>Endopterygota</taxon>
        <taxon>Lepidoptera</taxon>
        <taxon>Glossata</taxon>
        <taxon>Ditrysia</taxon>
        <taxon>Papilionoidea</taxon>
        <taxon>Papilionidae</taxon>
        <taxon>Papilioninae</taxon>
        <taxon>Iphiclides</taxon>
    </lineage>
</organism>
<feature type="transmembrane region" description="Helical" evidence="1">
    <location>
        <begin position="175"/>
        <end position="198"/>
    </location>
</feature>
<protein>
    <submittedName>
        <fullName evidence="2">Uncharacterized protein</fullName>
    </submittedName>
</protein>
<dbReference type="Proteomes" id="UP000837857">
    <property type="component" value="Chromosome 9"/>
</dbReference>
<keyword evidence="1" id="KW-0812">Transmembrane</keyword>
<keyword evidence="1" id="KW-0472">Membrane</keyword>
<dbReference type="Gene3D" id="1.25.40.10">
    <property type="entry name" value="Tetratricopeptide repeat domain"/>
    <property type="match status" value="1"/>
</dbReference>
<name>A0ABN8J991_9NEOP</name>
<dbReference type="InterPro" id="IPR011990">
    <property type="entry name" value="TPR-like_helical_dom_sf"/>
</dbReference>
<gene>
    <name evidence="2" type="ORF">IPOD504_LOCUS17376</name>
</gene>